<dbReference type="SUPFAM" id="SSF56349">
    <property type="entry name" value="DNA breaking-rejoining enzymes"/>
    <property type="match status" value="1"/>
</dbReference>
<dbReference type="InterPro" id="IPR011010">
    <property type="entry name" value="DNA_brk_join_enz"/>
</dbReference>
<name>A0ABQ3E520_9HYPH</name>
<dbReference type="PROSITE" id="PS51898">
    <property type="entry name" value="TYR_RECOMBINASE"/>
    <property type="match status" value="1"/>
</dbReference>
<organism evidence="3 4">
    <name type="scientific">Pseudovibrio japonicus</name>
    <dbReference type="NCBI Taxonomy" id="366534"/>
    <lineage>
        <taxon>Bacteria</taxon>
        <taxon>Pseudomonadati</taxon>
        <taxon>Pseudomonadota</taxon>
        <taxon>Alphaproteobacteria</taxon>
        <taxon>Hyphomicrobiales</taxon>
        <taxon>Stappiaceae</taxon>
        <taxon>Pseudovibrio</taxon>
    </lineage>
</organism>
<dbReference type="EMBL" id="BMXE01000002">
    <property type="protein sequence ID" value="GHB26320.1"/>
    <property type="molecule type" value="Genomic_DNA"/>
</dbReference>
<evidence type="ECO:0000259" key="2">
    <source>
        <dbReference type="PROSITE" id="PS51898"/>
    </source>
</evidence>
<protein>
    <submittedName>
        <fullName evidence="3">Integrase</fullName>
    </submittedName>
</protein>
<comment type="caution">
    <text evidence="3">The sequence shown here is derived from an EMBL/GenBank/DDBJ whole genome shotgun (WGS) entry which is preliminary data.</text>
</comment>
<accession>A0ABQ3E520</accession>
<dbReference type="Gene3D" id="1.10.443.10">
    <property type="entry name" value="Intergrase catalytic core"/>
    <property type="match status" value="1"/>
</dbReference>
<dbReference type="Proteomes" id="UP000637980">
    <property type="component" value="Unassembled WGS sequence"/>
</dbReference>
<evidence type="ECO:0000313" key="4">
    <source>
        <dbReference type="Proteomes" id="UP000637980"/>
    </source>
</evidence>
<sequence>MPIELYKRGNTWWFKGRIEELPEGEYYRQSTGKTKKKDALTYIAHFHQNEIRKYYTGEDEVFLFADAILLYDPTDDYKKYLEKVFPYIGHLEVSKITPKLVKDLGPQISPENSTDTWSKQIIGPVRAVINNAHQLGKCGAISIKNYSSIERVRQDKARGKNTRVKKIPGDWNWILAFKKHASPHMGILCQFMFETGSRLGQALAMIPSDLDLENRLVKIPAAKGFDERTKEISEDLTKELRDLPPRRPRATGKKGQHRPLLVFGYASRYSVNKTWDRVCERAGIDIRKPHAAGRHGFATETAVRQGVDPVSAAESGGWADKANFIKVYLHAEDSEAKTVEAMRTGRVQAEQQNQVNTLENKDD</sequence>
<proteinExistence type="predicted"/>
<keyword evidence="1" id="KW-0233">DNA recombination</keyword>
<reference evidence="4" key="1">
    <citation type="journal article" date="2019" name="Int. J. Syst. Evol. Microbiol.">
        <title>The Global Catalogue of Microorganisms (GCM) 10K type strain sequencing project: providing services to taxonomists for standard genome sequencing and annotation.</title>
        <authorList>
            <consortium name="The Broad Institute Genomics Platform"/>
            <consortium name="The Broad Institute Genome Sequencing Center for Infectious Disease"/>
            <person name="Wu L."/>
            <person name="Ma J."/>
        </authorList>
    </citation>
    <scope>NUCLEOTIDE SEQUENCE [LARGE SCALE GENOMIC DNA]</scope>
    <source>
        <strain evidence="4">KCTC 12861</strain>
    </source>
</reference>
<keyword evidence="4" id="KW-1185">Reference proteome</keyword>
<dbReference type="InterPro" id="IPR002104">
    <property type="entry name" value="Integrase_catalytic"/>
</dbReference>
<dbReference type="InterPro" id="IPR013762">
    <property type="entry name" value="Integrase-like_cat_sf"/>
</dbReference>
<feature type="domain" description="Tyr recombinase" evidence="2">
    <location>
        <begin position="162"/>
        <end position="342"/>
    </location>
</feature>
<evidence type="ECO:0000313" key="3">
    <source>
        <dbReference type="EMBL" id="GHB26320.1"/>
    </source>
</evidence>
<gene>
    <name evidence="3" type="ORF">GCM10007094_13180</name>
</gene>
<evidence type="ECO:0000256" key="1">
    <source>
        <dbReference type="ARBA" id="ARBA00023172"/>
    </source>
</evidence>
<dbReference type="Pfam" id="PF00589">
    <property type="entry name" value="Phage_integrase"/>
    <property type="match status" value="1"/>
</dbReference>
<dbReference type="RefSeq" id="WP_189435973.1">
    <property type="nucleotide sequence ID" value="NZ_BMXE01000002.1"/>
</dbReference>